<evidence type="ECO:0000256" key="5">
    <source>
        <dbReference type="SAM" id="Phobius"/>
    </source>
</evidence>
<dbReference type="AlphaFoldDB" id="A0A4C1XXR2"/>
<name>A0A4C1XXR2_EUMVA</name>
<dbReference type="Pfam" id="PF00335">
    <property type="entry name" value="Tetraspanin"/>
    <property type="match status" value="1"/>
</dbReference>
<gene>
    <name evidence="6" type="primary">tspan33</name>
    <name evidence="6" type="ORF">EVAR_97705_1</name>
</gene>
<dbReference type="InterPro" id="IPR018499">
    <property type="entry name" value="Tetraspanin/Peripherin"/>
</dbReference>
<dbReference type="EMBL" id="BGZK01000996">
    <property type="protein sequence ID" value="GBP67913.1"/>
    <property type="molecule type" value="Genomic_DNA"/>
</dbReference>
<dbReference type="PRINTS" id="PR00259">
    <property type="entry name" value="TMFOUR"/>
</dbReference>
<accession>A0A4C1XXR2</accession>
<dbReference type="OrthoDB" id="6239677at2759"/>
<evidence type="ECO:0000313" key="7">
    <source>
        <dbReference type="Proteomes" id="UP000299102"/>
    </source>
</evidence>
<dbReference type="STRING" id="151549.A0A4C1XXR2"/>
<evidence type="ECO:0000256" key="2">
    <source>
        <dbReference type="ARBA" id="ARBA00022692"/>
    </source>
</evidence>
<keyword evidence="3 5" id="KW-1133">Transmembrane helix</keyword>
<protein>
    <submittedName>
        <fullName evidence="6">Tetraspanin-33</fullName>
    </submittedName>
</protein>
<sequence length="301" mass="33500">MVIDMPECVRGCAKGLLLCLNGVSVVISFSVIGIAAVDARLLSQYGPDTGMRSSEAEGSFVGDMLLMAAGVLFLVITGCGCVGVLRENVKMLYLYVGFLMTLIVLEFLVGIFVVVQRYGLQFAVTDWIRDDFYKNVTGYELLEHQMLWDNLQTTPPEYRWSPPPMDTRDSGGMTSVLPLSNNSNRISDGRRSGPYECCGLNGPDDYLALGHNVSLSCCAHAYTARNERARELLYRSCIKLEGYYKRGCEEEMLISVQEANDCLLGAAVFAFWIETASMLLAMWTANSIKNQVKIYKEITRY</sequence>
<feature type="transmembrane region" description="Helical" evidence="5">
    <location>
        <begin position="15"/>
        <end position="37"/>
    </location>
</feature>
<proteinExistence type="predicted"/>
<dbReference type="PANTHER" id="PTHR19282">
    <property type="entry name" value="TETRASPANIN"/>
    <property type="match status" value="1"/>
</dbReference>
<keyword evidence="7" id="KW-1185">Reference proteome</keyword>
<keyword evidence="2 5" id="KW-0812">Transmembrane</keyword>
<evidence type="ECO:0000256" key="3">
    <source>
        <dbReference type="ARBA" id="ARBA00022989"/>
    </source>
</evidence>
<comment type="caution">
    <text evidence="6">The sequence shown here is derived from an EMBL/GenBank/DDBJ whole genome shotgun (WGS) entry which is preliminary data.</text>
</comment>
<dbReference type="Proteomes" id="UP000299102">
    <property type="component" value="Unassembled WGS sequence"/>
</dbReference>
<feature type="transmembrane region" description="Helical" evidence="5">
    <location>
        <begin position="92"/>
        <end position="115"/>
    </location>
</feature>
<feature type="transmembrane region" description="Helical" evidence="5">
    <location>
        <begin position="64"/>
        <end position="85"/>
    </location>
</feature>
<comment type="subcellular location">
    <subcellularLocation>
        <location evidence="1">Membrane</location>
        <topology evidence="1">Multi-pass membrane protein</topology>
    </subcellularLocation>
</comment>
<dbReference type="GO" id="GO:0005886">
    <property type="term" value="C:plasma membrane"/>
    <property type="evidence" value="ECO:0007669"/>
    <property type="project" value="TreeGrafter"/>
</dbReference>
<organism evidence="6 7">
    <name type="scientific">Eumeta variegata</name>
    <name type="common">Bagworm moth</name>
    <name type="synonym">Eumeta japonica</name>
    <dbReference type="NCBI Taxonomy" id="151549"/>
    <lineage>
        <taxon>Eukaryota</taxon>
        <taxon>Metazoa</taxon>
        <taxon>Ecdysozoa</taxon>
        <taxon>Arthropoda</taxon>
        <taxon>Hexapoda</taxon>
        <taxon>Insecta</taxon>
        <taxon>Pterygota</taxon>
        <taxon>Neoptera</taxon>
        <taxon>Endopterygota</taxon>
        <taxon>Lepidoptera</taxon>
        <taxon>Glossata</taxon>
        <taxon>Ditrysia</taxon>
        <taxon>Tineoidea</taxon>
        <taxon>Psychidae</taxon>
        <taxon>Oiketicinae</taxon>
        <taxon>Eumeta</taxon>
    </lineage>
</organism>
<reference evidence="6 7" key="1">
    <citation type="journal article" date="2019" name="Commun. Biol.">
        <title>The bagworm genome reveals a unique fibroin gene that provides high tensile strength.</title>
        <authorList>
            <person name="Kono N."/>
            <person name="Nakamura H."/>
            <person name="Ohtoshi R."/>
            <person name="Tomita M."/>
            <person name="Numata K."/>
            <person name="Arakawa K."/>
        </authorList>
    </citation>
    <scope>NUCLEOTIDE SEQUENCE [LARGE SCALE GENOMIC DNA]</scope>
</reference>
<evidence type="ECO:0000256" key="4">
    <source>
        <dbReference type="ARBA" id="ARBA00023136"/>
    </source>
</evidence>
<dbReference type="PANTHER" id="PTHR19282:SF554">
    <property type="entry name" value="ANTIGEN, PUTATIVE-RELATED"/>
    <property type="match status" value="1"/>
</dbReference>
<evidence type="ECO:0000256" key="1">
    <source>
        <dbReference type="ARBA" id="ARBA00004141"/>
    </source>
</evidence>
<keyword evidence="4 5" id="KW-0472">Membrane</keyword>
<evidence type="ECO:0000313" key="6">
    <source>
        <dbReference type="EMBL" id="GBP67913.1"/>
    </source>
</evidence>